<protein>
    <submittedName>
        <fullName evidence="1">Uncharacterized protein</fullName>
    </submittedName>
</protein>
<sequence length="169" mass="20297">MTLESYKYGLLERLWLKLESRSVDKNTEDIITLLPVLLFMQKERLETLLNELPKILAQYLKPHLVQRVFNHIVIKLKEYAKDEQLFLQERQYAIECISNNIQLYALVLDLFQDDTGDERDIIEQIVRKKFDKDYQLSKENLRLLTYQEKYCMEQPASKSRVKLINIKKQ</sequence>
<dbReference type="RefSeq" id="WP_295698286.1">
    <property type="nucleotide sequence ID" value="NZ_CP145316.1"/>
</dbReference>
<reference evidence="1 2" key="1">
    <citation type="submission" date="2024-02" db="EMBL/GenBank/DDBJ databases">
        <title>Genome and pathogenicity analysis of Helicobacter mastomyrinus isolated from mice.</title>
        <authorList>
            <person name="Zhu L."/>
        </authorList>
    </citation>
    <scope>NUCLEOTIDE SEQUENCE [LARGE SCALE GENOMIC DNA]</scope>
    <source>
        <strain evidence="1 2">Hm-17</strain>
    </source>
</reference>
<keyword evidence="2" id="KW-1185">Reference proteome</keyword>
<accession>A0ABZ3F3N6</accession>
<gene>
    <name evidence="1" type="ORF">V3I05_08645</name>
</gene>
<evidence type="ECO:0000313" key="1">
    <source>
        <dbReference type="EMBL" id="XAM17746.1"/>
    </source>
</evidence>
<dbReference type="Proteomes" id="UP001434737">
    <property type="component" value="Chromosome"/>
</dbReference>
<dbReference type="EMBL" id="CP145316">
    <property type="protein sequence ID" value="XAM17746.1"/>
    <property type="molecule type" value="Genomic_DNA"/>
</dbReference>
<proteinExistence type="predicted"/>
<organism evidence="1 2">
    <name type="scientific">Helicobacter mastomyrinus</name>
    <dbReference type="NCBI Taxonomy" id="287948"/>
    <lineage>
        <taxon>Bacteria</taxon>
        <taxon>Pseudomonadati</taxon>
        <taxon>Campylobacterota</taxon>
        <taxon>Epsilonproteobacteria</taxon>
        <taxon>Campylobacterales</taxon>
        <taxon>Helicobacteraceae</taxon>
        <taxon>Helicobacter</taxon>
    </lineage>
</organism>
<name>A0ABZ3F3N6_9HELI</name>
<evidence type="ECO:0000313" key="2">
    <source>
        <dbReference type="Proteomes" id="UP001434737"/>
    </source>
</evidence>